<dbReference type="GO" id="GO:0005975">
    <property type="term" value="P:carbohydrate metabolic process"/>
    <property type="evidence" value="ECO:0007669"/>
    <property type="project" value="InterPro"/>
</dbReference>
<evidence type="ECO:0000313" key="3">
    <source>
        <dbReference type="Proteomes" id="UP000809243"/>
    </source>
</evidence>
<dbReference type="PANTHER" id="PTHR34987">
    <property type="entry name" value="C, PUTATIVE (AFU_ORTHOLOGUE AFUA_3G02880)-RELATED"/>
    <property type="match status" value="1"/>
</dbReference>
<reference evidence="2" key="1">
    <citation type="submission" date="2021-01" db="EMBL/GenBank/DDBJ databases">
        <title>Active Sulfur Cycling in an Early Earth Analoge.</title>
        <authorList>
            <person name="Hahn C.R."/>
            <person name="Youssef N.H."/>
            <person name="Elshahed M."/>
        </authorList>
    </citation>
    <scope>NUCLEOTIDE SEQUENCE</scope>
    <source>
        <strain evidence="2">Zod_Metabat.1151</strain>
    </source>
</reference>
<dbReference type="SUPFAM" id="SSF48208">
    <property type="entry name" value="Six-hairpin glycosidases"/>
    <property type="match status" value="1"/>
</dbReference>
<name>A0A939C567_9ARCH</name>
<dbReference type="Gene3D" id="1.50.10.10">
    <property type="match status" value="1"/>
</dbReference>
<proteinExistence type="predicted"/>
<dbReference type="EMBL" id="JAFGDB010000097">
    <property type="protein sequence ID" value="MBN2067891.1"/>
    <property type="molecule type" value="Genomic_DNA"/>
</dbReference>
<sequence>MNTSVNNAYEIALNDLRKCYTEKGILAGRKSKRYSQYWARNSFFASMGSLALGDLGQVERNLQLFASMQNRKGMIPNQISQAMKPRYKIAIGSIIDSTALFVIAATGYARKSKDAEFAAEIFPKARKAVEFLQSKDRNNDFLIEERVFANWADSVLRFGNVLYTNCCYYKALLEFSELSGMLGKKQLSLKYKRLASKTKEKINGMFWHGNYYLDWIDIKRHDFFACDGNLLAIDWGIADREQSQMILNKVKQHQMNKVPLKTNYPLYPVWRIPPTLLPLMEYHYHNGFSWLWLGCLNAIALNKVGWHNDAKKELKSMAELINQNGAVHEVFDDRGKPVRSIFLKSESPFSWNAGLFVRAVSELQGKQGKN</sequence>
<comment type="caution">
    <text evidence="2">The sequence shown here is derived from an EMBL/GenBank/DDBJ whole genome shotgun (WGS) entry which is preliminary data.</text>
</comment>
<evidence type="ECO:0000259" key="1">
    <source>
        <dbReference type="Pfam" id="PF06202"/>
    </source>
</evidence>
<accession>A0A939C567</accession>
<protein>
    <recommendedName>
        <fullName evidence="1">Glycogen debranching enzyme C-terminal domain-containing protein</fullName>
    </recommendedName>
</protein>
<dbReference type="Pfam" id="PF06202">
    <property type="entry name" value="GDE_C"/>
    <property type="match status" value="1"/>
</dbReference>
<gene>
    <name evidence="2" type="ORF">JW744_05475</name>
</gene>
<organism evidence="2 3">
    <name type="scientific">Candidatus Iainarchaeum sp</name>
    <dbReference type="NCBI Taxonomy" id="3101447"/>
    <lineage>
        <taxon>Archaea</taxon>
        <taxon>Candidatus Iainarchaeota</taxon>
        <taxon>Candidatus Iainarchaeia</taxon>
        <taxon>Candidatus Iainarchaeales</taxon>
        <taxon>Candidatus Iainarchaeaceae</taxon>
        <taxon>Candidatus Iainarchaeum</taxon>
    </lineage>
</organism>
<dbReference type="AlphaFoldDB" id="A0A939C567"/>
<dbReference type="Proteomes" id="UP000809243">
    <property type="component" value="Unassembled WGS sequence"/>
</dbReference>
<evidence type="ECO:0000313" key="2">
    <source>
        <dbReference type="EMBL" id="MBN2067891.1"/>
    </source>
</evidence>
<dbReference type="InterPro" id="IPR008928">
    <property type="entry name" value="6-hairpin_glycosidase_sf"/>
</dbReference>
<feature type="domain" description="Glycogen debranching enzyme C-terminal" evidence="1">
    <location>
        <begin position="24"/>
        <end position="328"/>
    </location>
</feature>
<dbReference type="PANTHER" id="PTHR34987:SF4">
    <property type="entry name" value="ALPHA-L-RHAMNOSIDASE C-TERMINAL DOMAIN-CONTAINING PROTEIN"/>
    <property type="match status" value="1"/>
</dbReference>
<dbReference type="InterPro" id="IPR012341">
    <property type="entry name" value="6hp_glycosidase-like_sf"/>
</dbReference>
<dbReference type="InterPro" id="IPR032790">
    <property type="entry name" value="GDE_C"/>
</dbReference>